<organism evidence="2 3">
    <name type="scientific">Synaphobranchus kaupii</name>
    <name type="common">Kaup's arrowtooth eel</name>
    <dbReference type="NCBI Taxonomy" id="118154"/>
    <lineage>
        <taxon>Eukaryota</taxon>
        <taxon>Metazoa</taxon>
        <taxon>Chordata</taxon>
        <taxon>Craniata</taxon>
        <taxon>Vertebrata</taxon>
        <taxon>Euteleostomi</taxon>
        <taxon>Actinopterygii</taxon>
        <taxon>Neopterygii</taxon>
        <taxon>Teleostei</taxon>
        <taxon>Anguilliformes</taxon>
        <taxon>Synaphobranchidae</taxon>
        <taxon>Synaphobranchus</taxon>
    </lineage>
</organism>
<dbReference type="InterPro" id="IPR011993">
    <property type="entry name" value="PH-like_dom_sf"/>
</dbReference>
<dbReference type="SUPFAM" id="SSF50729">
    <property type="entry name" value="PH domain-like"/>
    <property type="match status" value="1"/>
</dbReference>
<dbReference type="SMART" id="SM00233">
    <property type="entry name" value="PH"/>
    <property type="match status" value="1"/>
</dbReference>
<dbReference type="PANTHER" id="PTHR21538">
    <property type="entry name" value="ANILLIN/RHOTEKIN RTKN"/>
    <property type="match status" value="1"/>
</dbReference>
<sequence length="241" mass="27781">MIATPGGLKHRCLDPSGVENLNPVLQRVESPVQPYLQGAEQEVKPNTPAISSIQSRLRLFTQRQQVDRFQSSPVQEHVPYTWQELRLLRSQPISDKRSLPDLFLDEGSVYLQLQCEGHSHVQHCGFLTMFEYVGGFAAWQRRWFCLQGRNLSYWTHPNNEHIKAADGIISLSSCSTQSVRPVKRDMCARPHTFELVSSGTLQQDRHQAINRRWFSADTHEDHAEWMEKLNQALLDLHTWSP</sequence>
<feature type="domain" description="PH" evidence="1">
    <location>
        <begin position="120"/>
        <end position="234"/>
    </location>
</feature>
<evidence type="ECO:0000313" key="2">
    <source>
        <dbReference type="EMBL" id="KAJ8333662.1"/>
    </source>
</evidence>
<keyword evidence="3" id="KW-1185">Reference proteome</keyword>
<dbReference type="Proteomes" id="UP001152622">
    <property type="component" value="Chromosome 22"/>
</dbReference>
<dbReference type="EMBL" id="JAINUF010000022">
    <property type="protein sequence ID" value="KAJ8333662.1"/>
    <property type="molecule type" value="Genomic_DNA"/>
</dbReference>
<proteinExistence type="predicted"/>
<dbReference type="GO" id="GO:0000915">
    <property type="term" value="P:actomyosin contractile ring assembly"/>
    <property type="evidence" value="ECO:0007669"/>
    <property type="project" value="TreeGrafter"/>
</dbReference>
<dbReference type="InterPro" id="IPR051364">
    <property type="entry name" value="Cytokinesis/Rho-signaling"/>
</dbReference>
<dbReference type="CDD" id="cd01263">
    <property type="entry name" value="PH_anillin"/>
    <property type="match status" value="1"/>
</dbReference>
<reference evidence="2" key="1">
    <citation type="journal article" date="2023" name="Science">
        <title>Genome structures resolve the early diversification of teleost fishes.</title>
        <authorList>
            <person name="Parey E."/>
            <person name="Louis A."/>
            <person name="Montfort J."/>
            <person name="Bouchez O."/>
            <person name="Roques C."/>
            <person name="Iampietro C."/>
            <person name="Lluch J."/>
            <person name="Castinel A."/>
            <person name="Donnadieu C."/>
            <person name="Desvignes T."/>
            <person name="Floi Bucao C."/>
            <person name="Jouanno E."/>
            <person name="Wen M."/>
            <person name="Mejri S."/>
            <person name="Dirks R."/>
            <person name="Jansen H."/>
            <person name="Henkel C."/>
            <person name="Chen W.J."/>
            <person name="Zahm M."/>
            <person name="Cabau C."/>
            <person name="Klopp C."/>
            <person name="Thompson A.W."/>
            <person name="Robinson-Rechavi M."/>
            <person name="Braasch I."/>
            <person name="Lecointre G."/>
            <person name="Bobe J."/>
            <person name="Postlethwait J.H."/>
            <person name="Berthelot C."/>
            <person name="Roest Crollius H."/>
            <person name="Guiguen Y."/>
        </authorList>
    </citation>
    <scope>NUCLEOTIDE SEQUENCE</scope>
    <source>
        <strain evidence="2">WJC10195</strain>
    </source>
</reference>
<dbReference type="PROSITE" id="PS50003">
    <property type="entry name" value="PH_DOMAIN"/>
    <property type="match status" value="1"/>
</dbReference>
<gene>
    <name evidence="2" type="ORF">SKAU_G00409810</name>
</gene>
<comment type="caution">
    <text evidence="2">The sequence shown here is derived from an EMBL/GenBank/DDBJ whole genome shotgun (WGS) entry which is preliminary data.</text>
</comment>
<dbReference type="GO" id="GO:0005826">
    <property type="term" value="C:actomyosin contractile ring"/>
    <property type="evidence" value="ECO:0007669"/>
    <property type="project" value="TreeGrafter"/>
</dbReference>
<dbReference type="InterPro" id="IPR001849">
    <property type="entry name" value="PH_domain"/>
</dbReference>
<evidence type="ECO:0000313" key="3">
    <source>
        <dbReference type="Proteomes" id="UP001152622"/>
    </source>
</evidence>
<dbReference type="InterPro" id="IPR037840">
    <property type="entry name" value="PH_Anillin"/>
</dbReference>
<dbReference type="PANTHER" id="PTHR21538:SF26">
    <property type="entry name" value="ANILLIN ISOFORM X1"/>
    <property type="match status" value="1"/>
</dbReference>
<protein>
    <recommendedName>
        <fullName evidence="1">PH domain-containing protein</fullName>
    </recommendedName>
</protein>
<dbReference type="GO" id="GO:0000281">
    <property type="term" value="P:mitotic cytokinesis"/>
    <property type="evidence" value="ECO:0007669"/>
    <property type="project" value="TreeGrafter"/>
</dbReference>
<evidence type="ECO:0000259" key="1">
    <source>
        <dbReference type="PROSITE" id="PS50003"/>
    </source>
</evidence>
<accession>A0A9Q1IBJ8</accession>
<dbReference type="GO" id="GO:0031106">
    <property type="term" value="P:septin ring organization"/>
    <property type="evidence" value="ECO:0007669"/>
    <property type="project" value="TreeGrafter"/>
</dbReference>
<dbReference type="AlphaFoldDB" id="A0A9Q1IBJ8"/>
<name>A0A9Q1IBJ8_SYNKA</name>
<dbReference type="Gene3D" id="2.30.29.30">
    <property type="entry name" value="Pleckstrin-homology domain (PH domain)/Phosphotyrosine-binding domain (PTB)"/>
    <property type="match status" value="1"/>
</dbReference>
<dbReference type="Pfam" id="PF00169">
    <property type="entry name" value="PH"/>
    <property type="match status" value="1"/>
</dbReference>
<dbReference type="OrthoDB" id="5915976at2759"/>